<dbReference type="KEGG" id="rsz:130501093"/>
<reference evidence="2" key="1">
    <citation type="submission" date="2025-08" db="UniProtKB">
        <authorList>
            <consortium name="RefSeq"/>
        </authorList>
    </citation>
    <scope>IDENTIFICATION</scope>
    <source>
        <tissue evidence="2">Leaf</tissue>
    </source>
</reference>
<sequence>MNNLLWSKGLFLRLYGYRVVFSVSDITGIAGFVGFDKEIAKVTHVLASEAAQIVEGAADPEAAVHQTVVPGSDSIDARSSNVAEQATTSDGRLAGLQAAAEGLDQESAPKKACVE</sequence>
<accession>A0A9W3CKH8</accession>
<gene>
    <name evidence="2" type="primary">LOC130501093</name>
</gene>
<protein>
    <submittedName>
        <fullName evidence="2">Uncharacterized protein LOC130501093</fullName>
    </submittedName>
</protein>
<dbReference type="RefSeq" id="XP_056851965.1">
    <property type="nucleotide sequence ID" value="XM_056995985.1"/>
</dbReference>
<evidence type="ECO:0000313" key="2">
    <source>
        <dbReference type="RefSeq" id="XP_056851965.1"/>
    </source>
</evidence>
<keyword evidence="1" id="KW-1185">Reference proteome</keyword>
<evidence type="ECO:0000313" key="1">
    <source>
        <dbReference type="Proteomes" id="UP000504610"/>
    </source>
</evidence>
<name>A0A9W3CKH8_RAPSA</name>
<dbReference type="AlphaFoldDB" id="A0A9W3CKH8"/>
<organism evidence="1 2">
    <name type="scientific">Raphanus sativus</name>
    <name type="common">Radish</name>
    <name type="synonym">Raphanus raphanistrum var. sativus</name>
    <dbReference type="NCBI Taxonomy" id="3726"/>
    <lineage>
        <taxon>Eukaryota</taxon>
        <taxon>Viridiplantae</taxon>
        <taxon>Streptophyta</taxon>
        <taxon>Embryophyta</taxon>
        <taxon>Tracheophyta</taxon>
        <taxon>Spermatophyta</taxon>
        <taxon>Magnoliopsida</taxon>
        <taxon>eudicotyledons</taxon>
        <taxon>Gunneridae</taxon>
        <taxon>Pentapetalae</taxon>
        <taxon>rosids</taxon>
        <taxon>malvids</taxon>
        <taxon>Brassicales</taxon>
        <taxon>Brassicaceae</taxon>
        <taxon>Brassiceae</taxon>
        <taxon>Raphanus</taxon>
    </lineage>
</organism>
<dbReference type="Proteomes" id="UP000504610">
    <property type="component" value="Unplaced"/>
</dbReference>
<proteinExistence type="predicted"/>
<dbReference type="GeneID" id="130501093"/>